<dbReference type="InterPro" id="IPR052189">
    <property type="entry name" value="L-asp_N-monooxygenase_NS-form"/>
</dbReference>
<evidence type="ECO:0000259" key="1">
    <source>
        <dbReference type="Pfam" id="PF13454"/>
    </source>
</evidence>
<protein>
    <recommendedName>
        <fullName evidence="1">FAD-dependent urate hydroxylase HpyO/Asp monooxygenase CreE-like FAD/NAD(P)-binding domain-containing protein</fullName>
    </recommendedName>
</protein>
<dbReference type="EMBL" id="CABL01000013">
    <property type="protein sequence ID" value="CBH75606.1"/>
    <property type="molecule type" value="Genomic_DNA"/>
</dbReference>
<accession>E6PGL8</accession>
<dbReference type="PROSITE" id="PS51257">
    <property type="entry name" value="PROKAR_LIPOPROTEIN"/>
    <property type="match status" value="1"/>
</dbReference>
<evidence type="ECO:0000313" key="2">
    <source>
        <dbReference type="EMBL" id="CBH75606.1"/>
    </source>
</evidence>
<dbReference type="InterPro" id="IPR036188">
    <property type="entry name" value="FAD/NAD-bd_sf"/>
</dbReference>
<dbReference type="PANTHER" id="PTHR40254">
    <property type="entry name" value="BLR0577 PROTEIN"/>
    <property type="match status" value="1"/>
</dbReference>
<dbReference type="PANTHER" id="PTHR40254:SF1">
    <property type="entry name" value="BLR0577 PROTEIN"/>
    <property type="match status" value="1"/>
</dbReference>
<dbReference type="Gene3D" id="3.50.50.60">
    <property type="entry name" value="FAD/NAD(P)-binding domain"/>
    <property type="match status" value="2"/>
</dbReference>
<dbReference type="SUPFAM" id="SSF51905">
    <property type="entry name" value="FAD/NAD(P)-binding domain"/>
    <property type="match status" value="1"/>
</dbReference>
<organism evidence="2">
    <name type="scientific">mine drainage metagenome</name>
    <dbReference type="NCBI Taxonomy" id="410659"/>
    <lineage>
        <taxon>unclassified sequences</taxon>
        <taxon>metagenomes</taxon>
        <taxon>ecological metagenomes</taxon>
    </lineage>
</organism>
<dbReference type="InterPro" id="IPR038732">
    <property type="entry name" value="HpyO/CreE_NAD-binding"/>
</dbReference>
<comment type="caution">
    <text evidence="2">The sequence shown here is derived from an EMBL/GenBank/DDBJ whole genome shotgun (WGS) entry which is preliminary data.</text>
</comment>
<feature type="domain" description="FAD-dependent urate hydroxylase HpyO/Asp monooxygenase CreE-like FAD/NAD(P)-binding" evidence="1">
    <location>
        <begin position="11"/>
        <end position="148"/>
    </location>
</feature>
<proteinExistence type="predicted"/>
<gene>
    <name evidence="2" type="ORF">CARN1_1284</name>
</gene>
<dbReference type="PRINTS" id="PR00368">
    <property type="entry name" value="FADPNR"/>
</dbReference>
<sequence>MKGEREADDVAIIGGGLAGTAIAIACARTARNARVRLFSPENPGRGAAYGAGSPIWFMNGPASAMSIIAGDTEHLVRSLHCSPETFVTREQFGEYIGSTFHKATFGRANIATERAAVVDLERRHGDFILEDDRGARYRARSVVLAMGNAKPADDFLPRELRASKRYVRDPWRTPTSEIPEGDVLCIGSGLTAIDRVAAHAHARRSGTAFTIARHGFLPARESVEIRTCSYAELELDDSSPLALLRSVRSAMRRRIAQGGDWREIAEALRRPSQRIWLGWTTAQRRQFIEHLASLWGSLRYRVPPATDNAVAELRASGRYVSLQGAIVGASDEREGILIEYRTRGELRQLQVASVVNCTGPNGELSSNPDRLIRALLERGLIRPDALHLGLDATRYGEAIDCEGLADERLLAIGPLLRGILYETTAVPEIAEQALAIAHRVAREIEACVA</sequence>
<name>E6PGL8_9ZZZZ</name>
<dbReference type="AlphaFoldDB" id="E6PGL8"/>
<reference evidence="2" key="1">
    <citation type="submission" date="2009-10" db="EMBL/GenBank/DDBJ databases">
        <title>Diversity of trophic interactions inside an arsenic-rich microbial ecosystem.</title>
        <authorList>
            <person name="Bertin P.N."/>
            <person name="Heinrich-Salmeron A."/>
            <person name="Pelletier E."/>
            <person name="Goulhen-Chollet F."/>
            <person name="Arsene-Ploetze F."/>
            <person name="Gallien S."/>
            <person name="Calteau A."/>
            <person name="Vallenet D."/>
            <person name="Casiot C."/>
            <person name="Chane-Woon-Ming B."/>
            <person name="Giloteaux L."/>
            <person name="Barakat M."/>
            <person name="Bonnefoy V."/>
            <person name="Bruneel O."/>
            <person name="Chandler M."/>
            <person name="Cleiss J."/>
            <person name="Duran R."/>
            <person name="Elbaz-Poulichet F."/>
            <person name="Fonknechten N."/>
            <person name="Lauga B."/>
            <person name="Mornico D."/>
            <person name="Ortet P."/>
            <person name="Schaeffer C."/>
            <person name="Siguier P."/>
            <person name="Alexander Thil Smith A."/>
            <person name="Van Dorsselaer A."/>
            <person name="Weissenbach J."/>
            <person name="Medigue C."/>
            <person name="Le Paslier D."/>
        </authorList>
    </citation>
    <scope>NUCLEOTIDE SEQUENCE</scope>
</reference>
<dbReference type="Pfam" id="PF13454">
    <property type="entry name" value="NAD_binding_9"/>
    <property type="match status" value="1"/>
</dbReference>